<evidence type="ECO:0000313" key="11">
    <source>
        <dbReference type="EMBL" id="VDD83214.1"/>
    </source>
</evidence>
<evidence type="ECO:0000256" key="6">
    <source>
        <dbReference type="ARBA" id="ARBA00023146"/>
    </source>
</evidence>
<evidence type="ECO:0000313" key="12">
    <source>
        <dbReference type="Proteomes" id="UP000267029"/>
    </source>
</evidence>
<evidence type="ECO:0000256" key="7">
    <source>
        <dbReference type="ARBA" id="ARBA00031113"/>
    </source>
</evidence>
<feature type="binding site" evidence="9">
    <location>
        <begin position="342"/>
        <end position="344"/>
    </location>
    <ligand>
        <name>ATP</name>
        <dbReference type="ChEBI" id="CHEBI:30616"/>
    </ligand>
</feature>
<evidence type="ECO:0000259" key="10">
    <source>
        <dbReference type="PROSITE" id="PS50862"/>
    </source>
</evidence>
<dbReference type="InterPro" id="IPR002314">
    <property type="entry name" value="aa-tRNA-synt_IIb"/>
</dbReference>
<feature type="binding site" evidence="8">
    <location>
        <position position="342"/>
    </location>
    <ligand>
        <name>L-serine</name>
        <dbReference type="ChEBI" id="CHEBI:33384"/>
    </ligand>
</feature>
<dbReference type="InterPro" id="IPR006195">
    <property type="entry name" value="aa-tRNA-synth_II"/>
</dbReference>
<reference evidence="11 12" key="1">
    <citation type="submission" date="2018-10" db="EMBL/GenBank/DDBJ databases">
        <authorList>
            <consortium name="Pathogen Informatics"/>
        </authorList>
    </citation>
    <scope>NUCLEOTIDE SEQUENCE [LARGE SCALE GENOMIC DNA]</scope>
</reference>
<evidence type="ECO:0000256" key="4">
    <source>
        <dbReference type="ARBA" id="ARBA00022741"/>
    </source>
</evidence>
<keyword evidence="5 9" id="KW-0067">ATP-binding</keyword>
<dbReference type="OrthoDB" id="10264585at2759"/>
<dbReference type="Gene3D" id="1.10.287.40">
    <property type="entry name" value="Serine-tRNA synthetase, tRNA binding domain"/>
    <property type="match status" value="1"/>
</dbReference>
<feature type="binding site" evidence="8">
    <location>
        <position position="311"/>
    </location>
    <ligand>
        <name>L-serine</name>
        <dbReference type="ChEBI" id="CHEBI:33384"/>
    </ligand>
</feature>
<proteinExistence type="inferred from homology"/>
<accession>A0A0R3UN58</accession>
<keyword evidence="6" id="KW-0030">Aminoacyl-tRNA synthetase</keyword>
<gene>
    <name evidence="11" type="ORF">MCOS_LOCUS9217</name>
</gene>
<sequence length="413" mass="46771">MVLAIDLFRTDKGGDPDLIRKSQENRYKNPRAVDEVIDLDNQWRKARSEHDKLNRSKNLCSKTIAKKMKAGQSSGDTKTEPLDDLLKGLSDLKPEQLEAGQSSGDTKTEPLDDLLKGLSDLKPEQLEDLSVCQIKTLTTYIDELIRDQEVLSDALEKSRNDILFEIGNILHHEVPISNDEVNNKLIRTFGDCSVEKRYSHVDLVTMVDGFDGERGTSISGNRGYFLKASRFLPLGPLVFLEQALINLSLRMLYERNYTALYTPFFMRKEVMKEVAQLSQFHEELYKVTCKSDSTGDPAKDSLDEEKYLIATSEQPIAAYHRGEWMSPSALPIRYAGFSSCFRQEVGSHGRDTRGIFRVHQFEKVEQFCMTSPHDNASWEMFHEMIATAESLYTVSWGCLVDGTIRCVLVSSAG</sequence>
<dbReference type="AlphaFoldDB" id="A0A0R3UN58"/>
<dbReference type="GO" id="GO:0006434">
    <property type="term" value="P:seryl-tRNA aminoacylation"/>
    <property type="evidence" value="ECO:0007669"/>
    <property type="project" value="InterPro"/>
</dbReference>
<dbReference type="SUPFAM" id="SSF55681">
    <property type="entry name" value="Class II aaRS and biotin synthetases"/>
    <property type="match status" value="1"/>
</dbReference>
<protein>
    <recommendedName>
        <fullName evidence="2">serine--tRNA ligase</fullName>
        <ecNumber evidence="2">6.1.1.11</ecNumber>
    </recommendedName>
    <alternativeName>
        <fullName evidence="7">Seryl-tRNA synthetase</fullName>
    </alternativeName>
</protein>
<keyword evidence="4" id="KW-0547">Nucleotide-binding</keyword>
<dbReference type="InterPro" id="IPR042103">
    <property type="entry name" value="SerRS_1_N_sf"/>
</dbReference>
<dbReference type="Pfam" id="PF00587">
    <property type="entry name" value="tRNA-synt_2b"/>
    <property type="match status" value="1"/>
</dbReference>
<evidence type="ECO:0000256" key="9">
    <source>
        <dbReference type="PIRSR" id="PIRSR001529-2"/>
    </source>
</evidence>
<dbReference type="PROSITE" id="PS50862">
    <property type="entry name" value="AA_TRNA_LIGASE_II"/>
    <property type="match status" value="1"/>
</dbReference>
<name>A0A0R3UN58_MESCO</name>
<feature type="binding site" evidence="9">
    <location>
        <begin position="358"/>
        <end position="361"/>
    </location>
    <ligand>
        <name>ATP</name>
        <dbReference type="ChEBI" id="CHEBI:30616"/>
    </ligand>
</feature>
<dbReference type="InterPro" id="IPR045864">
    <property type="entry name" value="aa-tRNA-synth_II/BPL/LPL"/>
</dbReference>
<keyword evidence="12" id="KW-1185">Reference proteome</keyword>
<organism evidence="11 12">
    <name type="scientific">Mesocestoides corti</name>
    <name type="common">Flatworm</name>
    <dbReference type="NCBI Taxonomy" id="53468"/>
    <lineage>
        <taxon>Eukaryota</taxon>
        <taxon>Metazoa</taxon>
        <taxon>Spiralia</taxon>
        <taxon>Lophotrochozoa</taxon>
        <taxon>Platyhelminthes</taxon>
        <taxon>Cestoda</taxon>
        <taxon>Eucestoda</taxon>
        <taxon>Cyclophyllidea</taxon>
        <taxon>Mesocestoididae</taxon>
        <taxon>Mesocestoides</taxon>
    </lineage>
</organism>
<dbReference type="GO" id="GO:0004828">
    <property type="term" value="F:serine-tRNA ligase activity"/>
    <property type="evidence" value="ECO:0007669"/>
    <property type="project" value="UniProtKB-EC"/>
</dbReference>
<dbReference type="EMBL" id="UXSR01005667">
    <property type="protein sequence ID" value="VDD83214.1"/>
    <property type="molecule type" value="Genomic_DNA"/>
</dbReference>
<dbReference type="Proteomes" id="UP000267029">
    <property type="component" value="Unassembled WGS sequence"/>
</dbReference>
<evidence type="ECO:0000256" key="2">
    <source>
        <dbReference type="ARBA" id="ARBA00012840"/>
    </source>
</evidence>
<feature type="domain" description="Aminoacyl-transfer RNA synthetases class-II family profile" evidence="10">
    <location>
        <begin position="250"/>
        <end position="392"/>
    </location>
</feature>
<dbReference type="FunFam" id="1.10.287.40:FF:000002">
    <property type="entry name" value="Serine--tRNA ligase, cytoplasmic"/>
    <property type="match status" value="1"/>
</dbReference>
<dbReference type="InterPro" id="IPR010978">
    <property type="entry name" value="tRNA-bd_arm"/>
</dbReference>
<dbReference type="GO" id="GO:0005524">
    <property type="term" value="F:ATP binding"/>
    <property type="evidence" value="ECO:0007669"/>
    <property type="project" value="UniProtKB-KW"/>
</dbReference>
<dbReference type="Gene3D" id="3.30.930.10">
    <property type="entry name" value="Bira Bifunctional Protein, Domain 2"/>
    <property type="match status" value="1"/>
</dbReference>
<evidence type="ECO:0000256" key="1">
    <source>
        <dbReference type="ARBA" id="ARBA00010728"/>
    </source>
</evidence>
<dbReference type="Pfam" id="PF02403">
    <property type="entry name" value="Seryl_tRNA_N"/>
    <property type="match status" value="1"/>
</dbReference>
<evidence type="ECO:0000256" key="8">
    <source>
        <dbReference type="PIRSR" id="PIRSR001529-1"/>
    </source>
</evidence>
<keyword evidence="3" id="KW-0436">Ligase</keyword>
<dbReference type="SUPFAM" id="SSF46589">
    <property type="entry name" value="tRNA-binding arm"/>
    <property type="match status" value="1"/>
</dbReference>
<comment type="similarity">
    <text evidence="1">Belongs to the class-II aminoacyl-tRNA synthetase family. Type-1 seryl-tRNA synthetase subfamily.</text>
</comment>
<evidence type="ECO:0000256" key="3">
    <source>
        <dbReference type="ARBA" id="ARBA00022598"/>
    </source>
</evidence>
<dbReference type="PRINTS" id="PR00981">
    <property type="entry name" value="TRNASYNTHSER"/>
</dbReference>
<dbReference type="STRING" id="53468.A0A0R3UN58"/>
<dbReference type="InterPro" id="IPR002317">
    <property type="entry name" value="Ser-tRNA-ligase_type_1"/>
</dbReference>
<dbReference type="EC" id="6.1.1.11" evidence="2"/>
<feature type="binding site" evidence="8">
    <location>
        <position position="365"/>
    </location>
    <ligand>
        <name>L-serine</name>
        <dbReference type="ChEBI" id="CHEBI:33384"/>
    </ligand>
</feature>
<dbReference type="PANTHER" id="PTHR11778">
    <property type="entry name" value="SERYL-TRNA SYNTHETASE"/>
    <property type="match status" value="1"/>
</dbReference>
<dbReference type="PIRSF" id="PIRSF001529">
    <property type="entry name" value="Ser-tRNA-synth_IIa"/>
    <property type="match status" value="1"/>
</dbReference>
<dbReference type="InterPro" id="IPR015866">
    <property type="entry name" value="Ser-tRNA-synth_1_N"/>
</dbReference>
<evidence type="ECO:0000256" key="5">
    <source>
        <dbReference type="ARBA" id="ARBA00022840"/>
    </source>
</evidence>